<dbReference type="Proteomes" id="UP000838160">
    <property type="component" value="Unassembled WGS sequence"/>
</dbReference>
<evidence type="ECO:0000313" key="6">
    <source>
        <dbReference type="EMBL" id="CAH0528998.1"/>
    </source>
</evidence>
<dbReference type="Gene3D" id="3.40.190.10">
    <property type="entry name" value="Periplasmic binding protein-like II"/>
    <property type="match status" value="2"/>
</dbReference>
<dbReference type="Pfam" id="PF00126">
    <property type="entry name" value="HTH_1"/>
    <property type="match status" value="1"/>
</dbReference>
<dbReference type="SUPFAM" id="SSF46785">
    <property type="entry name" value="Winged helix' DNA-binding domain"/>
    <property type="match status" value="1"/>
</dbReference>
<dbReference type="CDD" id="cd08422">
    <property type="entry name" value="PBP2_CrgA_like"/>
    <property type="match status" value="1"/>
</dbReference>
<sequence length="294" mass="32963">MKIADLRLFVKVVELGSFTAAATSLDLPRANVSRRISELEQQVGTPLFHRTTRKISLTNQGEIYYHKLLQVIELFDSANEEITQSSCAMKGKVKLGILSETNEKLQPILFQFLQQYPDVELDLRVIQNGFTDMYQQGLDIAFHGGELVDSSELVARKILALDRCVVASQSYLQKNGTPFTVDELAQHQALCYRWPSGDLEVKWHFSGQTVKVNSRLESNSIAFLKDAAKSGLGIAFLPKVLVSSELQTGSLVSILEHELPIAEQGYLLYPQPKTLNQASRELIQFLLQEVPKLI</sequence>
<feature type="domain" description="HTH lysR-type" evidence="5">
    <location>
        <begin position="1"/>
        <end position="58"/>
    </location>
</feature>
<dbReference type="Pfam" id="PF03466">
    <property type="entry name" value="LysR_substrate"/>
    <property type="match status" value="1"/>
</dbReference>
<keyword evidence="3" id="KW-0238">DNA-binding</keyword>
<protein>
    <submittedName>
        <fullName evidence="6">HTH-type transcriptional regulator PgrR</fullName>
    </submittedName>
</protein>
<reference evidence="6" key="1">
    <citation type="submission" date="2021-12" db="EMBL/GenBank/DDBJ databases">
        <authorList>
            <person name="Rodrigo-Torres L."/>
            <person name="Arahal R. D."/>
            <person name="Lucena T."/>
        </authorList>
    </citation>
    <scope>NUCLEOTIDE SEQUENCE</scope>
    <source>
        <strain evidence="6">CECT 8226</strain>
    </source>
</reference>
<dbReference type="PROSITE" id="PS50931">
    <property type="entry name" value="HTH_LYSR"/>
    <property type="match status" value="1"/>
</dbReference>
<dbReference type="EMBL" id="CAKLCM010000003">
    <property type="protein sequence ID" value="CAH0528998.1"/>
    <property type="molecule type" value="Genomic_DNA"/>
</dbReference>
<keyword evidence="2" id="KW-0805">Transcription regulation</keyword>
<dbReference type="RefSeq" id="WP_237485854.1">
    <property type="nucleotide sequence ID" value="NZ_CAKLCM010000003.1"/>
</dbReference>
<comment type="caution">
    <text evidence="6">The sequence shown here is derived from an EMBL/GenBank/DDBJ whole genome shotgun (WGS) entry which is preliminary data.</text>
</comment>
<proteinExistence type="inferred from homology"/>
<dbReference type="InterPro" id="IPR005119">
    <property type="entry name" value="LysR_subst-bd"/>
</dbReference>
<accession>A0ABM8ZL36</accession>
<dbReference type="InterPro" id="IPR036390">
    <property type="entry name" value="WH_DNA-bd_sf"/>
</dbReference>
<dbReference type="PANTHER" id="PTHR30537:SF5">
    <property type="entry name" value="HTH-TYPE TRANSCRIPTIONAL ACTIVATOR TTDR-RELATED"/>
    <property type="match status" value="1"/>
</dbReference>
<evidence type="ECO:0000256" key="1">
    <source>
        <dbReference type="ARBA" id="ARBA00009437"/>
    </source>
</evidence>
<dbReference type="PRINTS" id="PR00039">
    <property type="entry name" value="HTHLYSR"/>
</dbReference>
<evidence type="ECO:0000256" key="4">
    <source>
        <dbReference type="ARBA" id="ARBA00023163"/>
    </source>
</evidence>
<gene>
    <name evidence="6" type="primary">pgrR_1</name>
    <name evidence="6" type="ORF">VHP8226_02999</name>
</gene>
<dbReference type="PANTHER" id="PTHR30537">
    <property type="entry name" value="HTH-TYPE TRANSCRIPTIONAL REGULATOR"/>
    <property type="match status" value="1"/>
</dbReference>
<organism evidence="6 7">
    <name type="scientific">Vibrio hippocampi</name>
    <dbReference type="NCBI Taxonomy" id="654686"/>
    <lineage>
        <taxon>Bacteria</taxon>
        <taxon>Pseudomonadati</taxon>
        <taxon>Pseudomonadota</taxon>
        <taxon>Gammaproteobacteria</taxon>
        <taxon>Vibrionales</taxon>
        <taxon>Vibrionaceae</taxon>
        <taxon>Vibrio</taxon>
    </lineage>
</organism>
<evidence type="ECO:0000256" key="2">
    <source>
        <dbReference type="ARBA" id="ARBA00023015"/>
    </source>
</evidence>
<evidence type="ECO:0000313" key="7">
    <source>
        <dbReference type="Proteomes" id="UP000838160"/>
    </source>
</evidence>
<dbReference type="InterPro" id="IPR000847">
    <property type="entry name" value="LysR_HTH_N"/>
</dbReference>
<dbReference type="InterPro" id="IPR036388">
    <property type="entry name" value="WH-like_DNA-bd_sf"/>
</dbReference>
<dbReference type="Gene3D" id="1.10.10.10">
    <property type="entry name" value="Winged helix-like DNA-binding domain superfamily/Winged helix DNA-binding domain"/>
    <property type="match status" value="1"/>
</dbReference>
<dbReference type="InterPro" id="IPR058163">
    <property type="entry name" value="LysR-type_TF_proteobact-type"/>
</dbReference>
<dbReference type="SUPFAM" id="SSF53850">
    <property type="entry name" value="Periplasmic binding protein-like II"/>
    <property type="match status" value="1"/>
</dbReference>
<name>A0ABM8ZL36_9VIBR</name>
<comment type="similarity">
    <text evidence="1">Belongs to the LysR transcriptional regulatory family.</text>
</comment>
<keyword evidence="4" id="KW-0804">Transcription</keyword>
<keyword evidence="7" id="KW-1185">Reference proteome</keyword>
<evidence type="ECO:0000256" key="3">
    <source>
        <dbReference type="ARBA" id="ARBA00023125"/>
    </source>
</evidence>
<evidence type="ECO:0000259" key="5">
    <source>
        <dbReference type="PROSITE" id="PS50931"/>
    </source>
</evidence>